<sequence>MLSLISALLLLVIHSLSIARYVAPEAPLDDVTIFSLETIQSFSAASIAQTREGYDCSNIFLYIPQGFEGSGITSKLQNFILASHVAASFHREIVVIDPGLKASSESLGCISKRNRNQYVDLLDLLEIPSSTACKKALCTKTYFEWKEILATAKSNNELTIVTCYKKGNGPPTSVMVSGGFALRDLYPAPLHNTANQVDFPHWVPHLGATPRQLEFFKNTSNTAEDLWMGVAGLIAPKIQWRSSVRKHVEELVTELHLPPRFTAIHVRRGDKLNGEAYEMVKAYWESRGGNPNKINYLPLEAYVDQLDIFRDPLDIYIATDDPETVGKEIEQLEATSTKWQFHILSGHRSHPGHVLQEKNCTVRYAMTMDALVELEVLIRADVFVGEFNSNWGKYIHTMRTDFTGPYPKVRDFRFAIALERENQYLGH</sequence>
<dbReference type="Proteomes" id="UP000198406">
    <property type="component" value="Unassembled WGS sequence"/>
</dbReference>
<keyword evidence="1" id="KW-0732">Signal</keyword>
<name>A0A1Z5KMI0_FISSO</name>
<dbReference type="PANTHER" id="PTHR13132:SF29">
    <property type="entry name" value="ALPHA-(1,6)-FUCOSYLTRANSFERASE"/>
    <property type="match status" value="1"/>
</dbReference>
<protein>
    <recommendedName>
        <fullName evidence="4">GDP-fucose protein O-fucosyltransferase 1</fullName>
    </recommendedName>
</protein>
<dbReference type="OrthoDB" id="52334at2759"/>
<dbReference type="PANTHER" id="PTHR13132">
    <property type="entry name" value="ALPHA- 1,6 -FUCOSYLTRANSFERASE"/>
    <property type="match status" value="1"/>
</dbReference>
<proteinExistence type="predicted"/>
<dbReference type="InParanoid" id="A0A1Z5KMI0"/>
<dbReference type="CDD" id="cd11296">
    <property type="entry name" value="O-FucT_like"/>
    <property type="match status" value="1"/>
</dbReference>
<comment type="caution">
    <text evidence="2">The sequence shown here is derived from an EMBL/GenBank/DDBJ whole genome shotgun (WGS) entry which is preliminary data.</text>
</comment>
<keyword evidence="3" id="KW-1185">Reference proteome</keyword>
<feature type="chain" id="PRO_5012735311" description="GDP-fucose protein O-fucosyltransferase 1" evidence="1">
    <location>
        <begin position="20"/>
        <end position="427"/>
    </location>
</feature>
<dbReference type="AlphaFoldDB" id="A0A1Z5KMI0"/>
<evidence type="ECO:0008006" key="4">
    <source>
        <dbReference type="Google" id="ProtNLM"/>
    </source>
</evidence>
<dbReference type="GO" id="GO:0006487">
    <property type="term" value="P:protein N-linked glycosylation"/>
    <property type="evidence" value="ECO:0007669"/>
    <property type="project" value="TreeGrafter"/>
</dbReference>
<feature type="signal peptide" evidence="1">
    <location>
        <begin position="1"/>
        <end position="19"/>
    </location>
</feature>
<dbReference type="Gene3D" id="3.40.50.11350">
    <property type="match status" value="1"/>
</dbReference>
<dbReference type="EMBL" id="BDSP01000259">
    <property type="protein sequence ID" value="GAX27533.1"/>
    <property type="molecule type" value="Genomic_DNA"/>
</dbReference>
<dbReference type="GO" id="GO:0046921">
    <property type="term" value="F:alpha-(1-&gt;6)-fucosyltransferase activity"/>
    <property type="evidence" value="ECO:0007669"/>
    <property type="project" value="TreeGrafter"/>
</dbReference>
<evidence type="ECO:0000256" key="1">
    <source>
        <dbReference type="SAM" id="SignalP"/>
    </source>
</evidence>
<reference evidence="2 3" key="1">
    <citation type="journal article" date="2015" name="Plant Cell">
        <title>Oil accumulation by the oleaginous diatom Fistulifera solaris as revealed by the genome and transcriptome.</title>
        <authorList>
            <person name="Tanaka T."/>
            <person name="Maeda Y."/>
            <person name="Veluchamy A."/>
            <person name="Tanaka M."/>
            <person name="Abida H."/>
            <person name="Marechal E."/>
            <person name="Bowler C."/>
            <person name="Muto M."/>
            <person name="Sunaga Y."/>
            <person name="Tanaka M."/>
            <person name="Yoshino T."/>
            <person name="Taniguchi T."/>
            <person name="Fukuda Y."/>
            <person name="Nemoto M."/>
            <person name="Matsumoto M."/>
            <person name="Wong P.S."/>
            <person name="Aburatani S."/>
            <person name="Fujibuchi W."/>
        </authorList>
    </citation>
    <scope>NUCLEOTIDE SEQUENCE [LARGE SCALE GENOMIC DNA]</scope>
    <source>
        <strain evidence="2 3">JPCC DA0580</strain>
    </source>
</reference>
<evidence type="ECO:0000313" key="2">
    <source>
        <dbReference type="EMBL" id="GAX27533.1"/>
    </source>
</evidence>
<evidence type="ECO:0000313" key="3">
    <source>
        <dbReference type="Proteomes" id="UP000198406"/>
    </source>
</evidence>
<accession>A0A1Z5KMI0</accession>
<organism evidence="2 3">
    <name type="scientific">Fistulifera solaris</name>
    <name type="common">Oleaginous diatom</name>
    <dbReference type="NCBI Taxonomy" id="1519565"/>
    <lineage>
        <taxon>Eukaryota</taxon>
        <taxon>Sar</taxon>
        <taxon>Stramenopiles</taxon>
        <taxon>Ochrophyta</taxon>
        <taxon>Bacillariophyta</taxon>
        <taxon>Bacillariophyceae</taxon>
        <taxon>Bacillariophycidae</taxon>
        <taxon>Naviculales</taxon>
        <taxon>Naviculaceae</taxon>
        <taxon>Fistulifera</taxon>
    </lineage>
</organism>
<gene>
    <name evidence="2" type="ORF">FisN_13Hh385</name>
</gene>